<evidence type="ECO:0000313" key="3">
    <source>
        <dbReference type="EMBL" id="CAG5111141.1"/>
    </source>
</evidence>
<feature type="region of interest" description="Disordered" evidence="1">
    <location>
        <begin position="183"/>
        <end position="207"/>
    </location>
</feature>
<keyword evidence="2" id="KW-1133">Transmembrane helix</keyword>
<sequence>MAGVWFGVSDASYACIAIVLAELLVILCLSLYLFYPTKDGSGIPEIAGCDVADPEFKRGRVSESKSLLNSDSSSLANFLPVPKSAKIQAKPSEPTYVRQNSLHPLPEPIVNDSSPVDEPIPSKNEPEKPKTPIFLEPKVEVPVEKSSGVDEERKRRKSVDFLISEKTGSEDLSVIKEDIKEEITREETTHREVTPISPTMEKIKTEREIITTTKTVKTFSNLTVPETEQPDVSTASTAEVRTDPAHVDSMTNEAMSNIQEPGLSTVASISISDMTISSSSNMSSSIDISATVLSIDSPEETTSSGSEFEKEELKISEIKNEKQ</sequence>
<feature type="compositionally biased region" description="Basic and acidic residues" evidence="1">
    <location>
        <begin position="183"/>
        <end position="193"/>
    </location>
</feature>
<keyword evidence="2" id="KW-0812">Transmembrane</keyword>
<keyword evidence="4" id="KW-1185">Reference proteome</keyword>
<feature type="region of interest" description="Disordered" evidence="1">
    <location>
        <begin position="294"/>
        <end position="323"/>
    </location>
</feature>
<protein>
    <submittedName>
        <fullName evidence="3">Oidioi.mRNA.OKI2018_I69.chr2.g5475.t1.cds</fullName>
    </submittedName>
</protein>
<dbReference type="EMBL" id="OU015567">
    <property type="protein sequence ID" value="CAG5111141.1"/>
    <property type="molecule type" value="Genomic_DNA"/>
</dbReference>
<feature type="transmembrane region" description="Helical" evidence="2">
    <location>
        <begin position="12"/>
        <end position="35"/>
    </location>
</feature>
<organism evidence="3 4">
    <name type="scientific">Oikopleura dioica</name>
    <name type="common">Tunicate</name>
    <dbReference type="NCBI Taxonomy" id="34765"/>
    <lineage>
        <taxon>Eukaryota</taxon>
        <taxon>Metazoa</taxon>
        <taxon>Chordata</taxon>
        <taxon>Tunicata</taxon>
        <taxon>Appendicularia</taxon>
        <taxon>Copelata</taxon>
        <taxon>Oikopleuridae</taxon>
        <taxon>Oikopleura</taxon>
    </lineage>
</organism>
<evidence type="ECO:0000256" key="2">
    <source>
        <dbReference type="SAM" id="Phobius"/>
    </source>
</evidence>
<proteinExistence type="predicted"/>
<dbReference type="Proteomes" id="UP001158576">
    <property type="component" value="Chromosome 2"/>
</dbReference>
<evidence type="ECO:0000313" key="4">
    <source>
        <dbReference type="Proteomes" id="UP001158576"/>
    </source>
</evidence>
<keyword evidence="2" id="KW-0472">Membrane</keyword>
<gene>
    <name evidence="3" type="ORF">OKIOD_LOCUS14240</name>
</gene>
<evidence type="ECO:0000256" key="1">
    <source>
        <dbReference type="SAM" id="MobiDB-lite"/>
    </source>
</evidence>
<feature type="region of interest" description="Disordered" evidence="1">
    <location>
        <begin position="89"/>
        <end position="132"/>
    </location>
</feature>
<reference evidence="3 4" key="1">
    <citation type="submission" date="2021-04" db="EMBL/GenBank/DDBJ databases">
        <authorList>
            <person name="Bliznina A."/>
        </authorList>
    </citation>
    <scope>NUCLEOTIDE SEQUENCE [LARGE SCALE GENOMIC DNA]</scope>
</reference>
<feature type="compositionally biased region" description="Polar residues" evidence="1">
    <location>
        <begin position="223"/>
        <end position="239"/>
    </location>
</feature>
<name>A0ABN7T4U2_OIKDI</name>
<feature type="compositionally biased region" description="Basic and acidic residues" evidence="1">
    <location>
        <begin position="307"/>
        <end position="323"/>
    </location>
</feature>
<accession>A0ABN7T4U2</accession>
<feature type="region of interest" description="Disordered" evidence="1">
    <location>
        <begin position="223"/>
        <end position="246"/>
    </location>
</feature>